<sequence>MDLFLNQPYMISRMKVTLQFYKSISSIETSTDNTPWEKVELPKHKNLLLRFNKRIVNHIVIVGQLSPNKTAKDYKQFLEDIECF</sequence>
<dbReference type="Proteomes" id="UP001168821">
    <property type="component" value="Unassembled WGS sequence"/>
</dbReference>
<keyword evidence="2" id="KW-1185">Reference proteome</keyword>
<reference evidence="1" key="1">
    <citation type="journal article" date="2023" name="G3 (Bethesda)">
        <title>Whole genome assemblies of Zophobas morio and Tenebrio molitor.</title>
        <authorList>
            <person name="Kaur S."/>
            <person name="Stinson S.A."/>
            <person name="diCenzo G.C."/>
        </authorList>
    </citation>
    <scope>NUCLEOTIDE SEQUENCE</scope>
    <source>
        <strain evidence="1">QUZm001</strain>
    </source>
</reference>
<name>A0AA38I1U4_9CUCU</name>
<accession>A0AA38I1U4</accession>
<evidence type="ECO:0000313" key="1">
    <source>
        <dbReference type="EMBL" id="KAJ3646721.1"/>
    </source>
</evidence>
<proteinExistence type="predicted"/>
<organism evidence="1 2">
    <name type="scientific">Zophobas morio</name>
    <dbReference type="NCBI Taxonomy" id="2755281"/>
    <lineage>
        <taxon>Eukaryota</taxon>
        <taxon>Metazoa</taxon>
        <taxon>Ecdysozoa</taxon>
        <taxon>Arthropoda</taxon>
        <taxon>Hexapoda</taxon>
        <taxon>Insecta</taxon>
        <taxon>Pterygota</taxon>
        <taxon>Neoptera</taxon>
        <taxon>Endopterygota</taxon>
        <taxon>Coleoptera</taxon>
        <taxon>Polyphaga</taxon>
        <taxon>Cucujiformia</taxon>
        <taxon>Tenebrionidae</taxon>
        <taxon>Zophobas</taxon>
    </lineage>
</organism>
<evidence type="ECO:0000313" key="2">
    <source>
        <dbReference type="Proteomes" id="UP001168821"/>
    </source>
</evidence>
<gene>
    <name evidence="1" type="ORF">Zmor_024296</name>
</gene>
<dbReference type="EMBL" id="JALNTZ010000007">
    <property type="protein sequence ID" value="KAJ3646721.1"/>
    <property type="molecule type" value="Genomic_DNA"/>
</dbReference>
<protein>
    <submittedName>
        <fullName evidence="1">Uncharacterized protein</fullName>
    </submittedName>
</protein>
<comment type="caution">
    <text evidence="1">The sequence shown here is derived from an EMBL/GenBank/DDBJ whole genome shotgun (WGS) entry which is preliminary data.</text>
</comment>
<dbReference type="AlphaFoldDB" id="A0AA38I1U4"/>